<name>A0A0M2GG44_9ACTN</name>
<dbReference type="AlphaFoldDB" id="A0A0M2GG44"/>
<sequence length="191" mass="21178">MRHRKRLGAAAIALASIGVLAVGVGPASANTSDGWIRGYDQWTDDFNDEGPLSLWEHPDSNATCMWQRILYAEGATLNNGSKFELPDIDGHFGSRTDQATKSLQRRWGLDDDGIVGPDTLNRAIKQPGDIFRGMYKQSGSTAAGATLHLGYVGKDHSEPFRRNTEGKYLFLDRQSTWRQAGYDYHTCQDVN</sequence>
<keyword evidence="1" id="KW-0732">Signal</keyword>
<accession>A0A0M2GG44</accession>
<dbReference type="InterPro" id="IPR036365">
    <property type="entry name" value="PGBD-like_sf"/>
</dbReference>
<dbReference type="STRING" id="284040.UK15_39055"/>
<dbReference type="SUPFAM" id="SSF47090">
    <property type="entry name" value="PGBD-like"/>
    <property type="match status" value="1"/>
</dbReference>
<reference evidence="4" key="1">
    <citation type="submission" date="2015-02" db="EMBL/GenBank/DDBJ databases">
        <authorList>
            <person name="Ju K.-S."/>
            <person name="Doroghazi J.R."/>
            <person name="Metcalf W."/>
        </authorList>
    </citation>
    <scope>NUCLEOTIDE SEQUENCE [LARGE SCALE GENOMIC DNA]</scope>
    <source>
        <strain evidence="4">NRRL B-16380</strain>
    </source>
</reference>
<evidence type="ECO:0000259" key="2">
    <source>
        <dbReference type="Pfam" id="PF01471"/>
    </source>
</evidence>
<dbReference type="Pfam" id="PF01471">
    <property type="entry name" value="PG_binding_1"/>
    <property type="match status" value="1"/>
</dbReference>
<evidence type="ECO:0000313" key="4">
    <source>
        <dbReference type="Proteomes" id="UP000034786"/>
    </source>
</evidence>
<protein>
    <recommendedName>
        <fullName evidence="2">Peptidoglycan binding-like domain-containing protein</fullName>
    </recommendedName>
</protein>
<comment type="caution">
    <text evidence="3">The sequence shown here is derived from an EMBL/GenBank/DDBJ whole genome shotgun (WGS) entry which is preliminary data.</text>
</comment>
<dbReference type="Gene3D" id="1.10.101.10">
    <property type="entry name" value="PGBD-like superfamily/PGBD"/>
    <property type="match status" value="1"/>
</dbReference>
<dbReference type="EMBL" id="JYJH01000117">
    <property type="protein sequence ID" value="KJK33487.1"/>
    <property type="molecule type" value="Genomic_DNA"/>
</dbReference>
<dbReference type="InterPro" id="IPR036366">
    <property type="entry name" value="PGBDSf"/>
</dbReference>
<feature type="domain" description="Peptidoglycan binding-like" evidence="2">
    <location>
        <begin position="86"/>
        <end position="121"/>
    </location>
</feature>
<dbReference type="PATRIC" id="fig|284040.3.peg.1584"/>
<organism evidence="3 4">
    <name type="scientific">Streptomyces variegatus</name>
    <dbReference type="NCBI Taxonomy" id="284040"/>
    <lineage>
        <taxon>Bacteria</taxon>
        <taxon>Bacillati</taxon>
        <taxon>Actinomycetota</taxon>
        <taxon>Actinomycetes</taxon>
        <taxon>Kitasatosporales</taxon>
        <taxon>Streptomycetaceae</taxon>
        <taxon>Streptomyces</taxon>
    </lineage>
</organism>
<proteinExistence type="predicted"/>
<dbReference type="RefSeq" id="WP_031144789.1">
    <property type="nucleotide sequence ID" value="NZ_JYJH01000117.1"/>
</dbReference>
<feature type="signal peptide" evidence="1">
    <location>
        <begin position="1"/>
        <end position="21"/>
    </location>
</feature>
<feature type="chain" id="PRO_5038901813" description="Peptidoglycan binding-like domain-containing protein" evidence="1">
    <location>
        <begin position="22"/>
        <end position="191"/>
    </location>
</feature>
<dbReference type="Proteomes" id="UP000034786">
    <property type="component" value="Unassembled WGS sequence"/>
</dbReference>
<evidence type="ECO:0000256" key="1">
    <source>
        <dbReference type="SAM" id="SignalP"/>
    </source>
</evidence>
<evidence type="ECO:0000313" key="3">
    <source>
        <dbReference type="EMBL" id="KJK33487.1"/>
    </source>
</evidence>
<keyword evidence="4" id="KW-1185">Reference proteome</keyword>
<dbReference type="InterPro" id="IPR002477">
    <property type="entry name" value="Peptidoglycan-bd-like"/>
</dbReference>
<gene>
    <name evidence="3" type="ORF">UK15_39055</name>
</gene>